<dbReference type="InterPro" id="IPR000008">
    <property type="entry name" value="C2_dom"/>
</dbReference>
<protein>
    <recommendedName>
        <fullName evidence="2">C2 domain-containing protein</fullName>
    </recommendedName>
</protein>
<feature type="domain" description="C2" evidence="2">
    <location>
        <begin position="1"/>
        <end position="106"/>
    </location>
</feature>
<feature type="compositionally biased region" description="Gly residues" evidence="1">
    <location>
        <begin position="349"/>
        <end position="361"/>
    </location>
</feature>
<feature type="compositionally biased region" description="Low complexity" evidence="1">
    <location>
        <begin position="331"/>
        <end position="348"/>
    </location>
</feature>
<name>A0AAW1SWV3_9CHLO</name>
<proteinExistence type="predicted"/>
<reference evidence="3 4" key="1">
    <citation type="journal article" date="2024" name="Nat. Commun.">
        <title>Phylogenomics reveals the evolutionary origins of lichenization in chlorophyte algae.</title>
        <authorList>
            <person name="Puginier C."/>
            <person name="Libourel C."/>
            <person name="Otte J."/>
            <person name="Skaloud P."/>
            <person name="Haon M."/>
            <person name="Grisel S."/>
            <person name="Petersen M."/>
            <person name="Berrin J.G."/>
            <person name="Delaux P.M."/>
            <person name="Dal Grande F."/>
            <person name="Keller J."/>
        </authorList>
    </citation>
    <scope>NUCLEOTIDE SEQUENCE [LARGE SCALE GENOMIC DNA]</scope>
    <source>
        <strain evidence="3 4">SAG 2523</strain>
    </source>
</reference>
<accession>A0AAW1SWV3</accession>
<feature type="region of interest" description="Disordered" evidence="1">
    <location>
        <begin position="330"/>
        <end position="404"/>
    </location>
</feature>
<evidence type="ECO:0000313" key="3">
    <source>
        <dbReference type="EMBL" id="KAK9861896.1"/>
    </source>
</evidence>
<dbReference type="Pfam" id="PF00168">
    <property type="entry name" value="C2"/>
    <property type="match status" value="1"/>
</dbReference>
<dbReference type="EMBL" id="JALJOV010000684">
    <property type="protein sequence ID" value="KAK9861896.1"/>
    <property type="molecule type" value="Genomic_DNA"/>
</dbReference>
<feature type="compositionally biased region" description="Low complexity" evidence="1">
    <location>
        <begin position="175"/>
        <end position="190"/>
    </location>
</feature>
<dbReference type="CDD" id="cd00030">
    <property type="entry name" value="C2"/>
    <property type="match status" value="1"/>
</dbReference>
<comment type="caution">
    <text evidence="3">The sequence shown here is derived from an EMBL/GenBank/DDBJ whole genome shotgun (WGS) entry which is preliminary data.</text>
</comment>
<feature type="compositionally biased region" description="Low complexity" evidence="1">
    <location>
        <begin position="362"/>
        <end position="404"/>
    </location>
</feature>
<dbReference type="Gene3D" id="2.60.40.150">
    <property type="entry name" value="C2 domain"/>
    <property type="match status" value="1"/>
</dbReference>
<evidence type="ECO:0000313" key="4">
    <source>
        <dbReference type="Proteomes" id="UP001485043"/>
    </source>
</evidence>
<feature type="region of interest" description="Disordered" evidence="1">
    <location>
        <begin position="175"/>
        <end position="195"/>
    </location>
</feature>
<feature type="compositionally biased region" description="Gly residues" evidence="1">
    <location>
        <begin position="130"/>
        <end position="141"/>
    </location>
</feature>
<evidence type="ECO:0000259" key="2">
    <source>
        <dbReference type="PROSITE" id="PS50004"/>
    </source>
</evidence>
<dbReference type="InterPro" id="IPR035892">
    <property type="entry name" value="C2_domain_sf"/>
</dbReference>
<dbReference type="AlphaFoldDB" id="A0AAW1SWV3"/>
<evidence type="ECO:0000256" key="1">
    <source>
        <dbReference type="SAM" id="MobiDB-lite"/>
    </source>
</evidence>
<organism evidence="3 4">
    <name type="scientific">Apatococcus fuscideae</name>
    <dbReference type="NCBI Taxonomy" id="2026836"/>
    <lineage>
        <taxon>Eukaryota</taxon>
        <taxon>Viridiplantae</taxon>
        <taxon>Chlorophyta</taxon>
        <taxon>core chlorophytes</taxon>
        <taxon>Trebouxiophyceae</taxon>
        <taxon>Chlorellales</taxon>
        <taxon>Chlorellaceae</taxon>
        <taxon>Apatococcus</taxon>
    </lineage>
</organism>
<gene>
    <name evidence="3" type="ORF">WJX84_002998</name>
</gene>
<dbReference type="Proteomes" id="UP001485043">
    <property type="component" value="Unassembled WGS sequence"/>
</dbReference>
<dbReference type="SUPFAM" id="SSF49562">
    <property type="entry name" value="C2 domain (Calcium/lipid-binding domain, CaLB)"/>
    <property type="match status" value="1"/>
</dbReference>
<keyword evidence="4" id="KW-1185">Reference proteome</keyword>
<dbReference type="PROSITE" id="PS50004">
    <property type="entry name" value="C2"/>
    <property type="match status" value="1"/>
</dbReference>
<sequence>MSTGTIRISSLSAYFNKDTELIGKQDPYVVFEIGNKKVTTKHIKGAGAGEAAWDDTYAITDIPMSSNMELTMIAYNHNTLRPDGLIGAGATSVDKINSGSATRVPLVDKKNAHIGDISFVANLTGFPNSGAGGNRTSGTGGTSTTSGTGTGTGTGYGTGAGVGAAGVGAGAAGYGASRTGTNTTTSNTTEEQNRRNLEKMNLSGGTTTTEYSSTTASQGVGMEGTASAVGVTCGRQYYTVTEDRPVIKEQIQYIREHHPYEKEFVVETKPTGRERELPNRPGDEVVDYKVREVDRVTPGLCEGAPVVTPANVSGTGNLTGAGITTAGASRTTESYGTSTTSGVSSGTTGLTGTGAGYGTTGRTGTTGTTSDYGTAGQTGGYNSTTGRTGTTGTTSSTTRNGTSY</sequence>
<feature type="region of interest" description="Disordered" evidence="1">
    <location>
        <begin position="125"/>
        <end position="150"/>
    </location>
</feature>